<dbReference type="PANTHER" id="PTHR24221:SF654">
    <property type="entry name" value="ATP-BINDING CASSETTE SUB-FAMILY B MEMBER 6"/>
    <property type="match status" value="1"/>
</dbReference>
<comment type="subcellular location">
    <subcellularLocation>
        <location evidence="1">Membrane</location>
        <topology evidence="1">Multi-pass membrane protein</topology>
    </subcellularLocation>
</comment>
<keyword evidence="3" id="KW-0547">Nucleotide-binding</keyword>
<dbReference type="InterPro" id="IPR017871">
    <property type="entry name" value="ABC_transporter-like_CS"/>
</dbReference>
<evidence type="ECO:0000313" key="11">
    <source>
        <dbReference type="EMBL" id="CAB4938790.1"/>
    </source>
</evidence>
<reference evidence="10" key="1">
    <citation type="submission" date="2020-05" db="EMBL/GenBank/DDBJ databases">
        <authorList>
            <person name="Chiriac C."/>
            <person name="Salcher M."/>
            <person name="Ghai R."/>
            <person name="Kavagutti S V."/>
        </authorList>
    </citation>
    <scope>NUCLEOTIDE SEQUENCE</scope>
</reference>
<dbReference type="GO" id="GO:0005524">
    <property type="term" value="F:ATP binding"/>
    <property type="evidence" value="ECO:0007669"/>
    <property type="project" value="UniProtKB-KW"/>
</dbReference>
<dbReference type="GO" id="GO:0016020">
    <property type="term" value="C:membrane"/>
    <property type="evidence" value="ECO:0007669"/>
    <property type="project" value="UniProtKB-SubCell"/>
</dbReference>
<dbReference type="EMBL" id="CAFBNC010000053">
    <property type="protein sequence ID" value="CAB4938790.1"/>
    <property type="molecule type" value="Genomic_DNA"/>
</dbReference>
<dbReference type="Pfam" id="PF00005">
    <property type="entry name" value="ABC_tran"/>
    <property type="match status" value="1"/>
</dbReference>
<dbReference type="EMBL" id="CAEMXZ010000104">
    <property type="protein sequence ID" value="CAB4324113.1"/>
    <property type="molecule type" value="Genomic_DNA"/>
</dbReference>
<dbReference type="GO" id="GO:0140359">
    <property type="term" value="F:ABC-type transporter activity"/>
    <property type="evidence" value="ECO:0007669"/>
    <property type="project" value="InterPro"/>
</dbReference>
<dbReference type="PROSITE" id="PS50893">
    <property type="entry name" value="ABC_TRANSPORTER_2"/>
    <property type="match status" value="1"/>
</dbReference>
<dbReference type="SUPFAM" id="SSF90123">
    <property type="entry name" value="ABC transporter transmembrane region"/>
    <property type="match status" value="1"/>
</dbReference>
<dbReference type="Gene3D" id="1.20.1560.10">
    <property type="entry name" value="ABC transporter type 1, transmembrane domain"/>
    <property type="match status" value="1"/>
</dbReference>
<evidence type="ECO:0000313" key="10">
    <source>
        <dbReference type="EMBL" id="CAB4324113.1"/>
    </source>
</evidence>
<keyword evidence="4" id="KW-0067">ATP-binding</keyword>
<evidence type="ECO:0000256" key="2">
    <source>
        <dbReference type="ARBA" id="ARBA00022692"/>
    </source>
</evidence>
<evidence type="ECO:0000256" key="6">
    <source>
        <dbReference type="ARBA" id="ARBA00023136"/>
    </source>
</evidence>
<evidence type="ECO:0000256" key="1">
    <source>
        <dbReference type="ARBA" id="ARBA00004141"/>
    </source>
</evidence>
<dbReference type="SUPFAM" id="SSF52540">
    <property type="entry name" value="P-loop containing nucleoside triphosphate hydrolases"/>
    <property type="match status" value="1"/>
</dbReference>
<dbReference type="InterPro" id="IPR003439">
    <property type="entry name" value="ABC_transporter-like_ATP-bd"/>
</dbReference>
<feature type="domain" description="ABC transmembrane type-1" evidence="9">
    <location>
        <begin position="2"/>
        <end position="195"/>
    </location>
</feature>
<dbReference type="InterPro" id="IPR036640">
    <property type="entry name" value="ABC1_TM_sf"/>
</dbReference>
<evidence type="ECO:0000256" key="7">
    <source>
        <dbReference type="SAM" id="Phobius"/>
    </source>
</evidence>
<dbReference type="InterPro" id="IPR027417">
    <property type="entry name" value="P-loop_NTPase"/>
</dbReference>
<dbReference type="AlphaFoldDB" id="A0A6J5YE20"/>
<feature type="domain" description="ABC transporter" evidence="8">
    <location>
        <begin position="325"/>
        <end position="550"/>
    </location>
</feature>
<keyword evidence="2 7" id="KW-0812">Transmembrane</keyword>
<dbReference type="PANTHER" id="PTHR24221">
    <property type="entry name" value="ATP-BINDING CASSETTE SUB-FAMILY B"/>
    <property type="match status" value="1"/>
</dbReference>
<sequence>MVAVCSLAVVAAILETGLLFLIARLASGFAGGSRTIALSLGSIAQWELTVRQIVLISAALLVTELMLVLPLSELTARLSSNSLTRARDRVITAHLGAAWSQRSQEVEDHLHRLMGDDANHVERIVQQWSTIVVALSGVVTLSIAAVVIAPVPALCGAFAFMVLVVLLRPISRRVKKAAARFQASNRELMTNVAQVARLDKEIAAFEVGDAVKTTLANEVAVSSQMLNRLRFNQRVTPMLYLDASLALVLAGIAVLSSLDVGSVDFLGPLILLMVRALGYTRQLQSSSQTSYEFAPYILDLEREIAAFEAGVRPTGTEPLSSIGTIEIREMSFSYISDRPILTDVDLNIGFGEIVGLVGESGAGKTTLTELVLRLRQPTSGRIVVSGLDISSVAPEEWSKLVAYVPQDNSLIRATVADNIAFYRSGYDRSEIERSAHQAHIHDEIMRMPQGYDTMVGPGERSLSGGQRQRLGIARALLGRPQLLVLDEPTSALDEHSELLVKQTLNELVGTATMLVVAHRPTTLEVCTKVLRLSGGVIQEVQAGRGHSHQP</sequence>
<dbReference type="SMART" id="SM00382">
    <property type="entry name" value="AAA"/>
    <property type="match status" value="1"/>
</dbReference>
<dbReference type="InterPro" id="IPR039421">
    <property type="entry name" value="Type_1_exporter"/>
</dbReference>
<gene>
    <name evidence="10" type="ORF">UFOPK1392_01877</name>
    <name evidence="11" type="ORF">UFOPK3733_01151</name>
</gene>
<proteinExistence type="predicted"/>
<organism evidence="10">
    <name type="scientific">freshwater metagenome</name>
    <dbReference type="NCBI Taxonomy" id="449393"/>
    <lineage>
        <taxon>unclassified sequences</taxon>
        <taxon>metagenomes</taxon>
        <taxon>ecological metagenomes</taxon>
    </lineage>
</organism>
<name>A0A6J5YE20_9ZZZZ</name>
<feature type="transmembrane region" description="Helical" evidence="7">
    <location>
        <begin position="48"/>
        <end position="69"/>
    </location>
</feature>
<dbReference type="PROSITE" id="PS50929">
    <property type="entry name" value="ABC_TM1F"/>
    <property type="match status" value="1"/>
</dbReference>
<evidence type="ECO:0000256" key="5">
    <source>
        <dbReference type="ARBA" id="ARBA00022989"/>
    </source>
</evidence>
<dbReference type="InterPro" id="IPR003593">
    <property type="entry name" value="AAA+_ATPase"/>
</dbReference>
<feature type="transmembrane region" description="Helical" evidence="7">
    <location>
        <begin position="151"/>
        <end position="170"/>
    </location>
</feature>
<protein>
    <submittedName>
        <fullName evidence="10">Unannotated protein</fullName>
    </submittedName>
</protein>
<evidence type="ECO:0000259" key="9">
    <source>
        <dbReference type="PROSITE" id="PS50929"/>
    </source>
</evidence>
<evidence type="ECO:0000256" key="4">
    <source>
        <dbReference type="ARBA" id="ARBA00022840"/>
    </source>
</evidence>
<keyword evidence="5 7" id="KW-1133">Transmembrane helix</keyword>
<dbReference type="Gene3D" id="3.40.50.300">
    <property type="entry name" value="P-loop containing nucleotide triphosphate hydrolases"/>
    <property type="match status" value="1"/>
</dbReference>
<evidence type="ECO:0000259" key="8">
    <source>
        <dbReference type="PROSITE" id="PS50893"/>
    </source>
</evidence>
<dbReference type="PROSITE" id="PS00211">
    <property type="entry name" value="ABC_TRANSPORTER_1"/>
    <property type="match status" value="1"/>
</dbReference>
<feature type="transmembrane region" description="Helical" evidence="7">
    <location>
        <begin position="238"/>
        <end position="255"/>
    </location>
</feature>
<dbReference type="InterPro" id="IPR011527">
    <property type="entry name" value="ABC1_TM_dom"/>
</dbReference>
<keyword evidence="6 7" id="KW-0472">Membrane</keyword>
<evidence type="ECO:0000256" key="3">
    <source>
        <dbReference type="ARBA" id="ARBA00022741"/>
    </source>
</evidence>
<dbReference type="GO" id="GO:0016887">
    <property type="term" value="F:ATP hydrolysis activity"/>
    <property type="evidence" value="ECO:0007669"/>
    <property type="project" value="InterPro"/>
</dbReference>
<accession>A0A6J5YE20</accession>